<protein>
    <recommendedName>
        <fullName evidence="1">Calcineurin-like phosphoesterase domain-containing protein</fullName>
    </recommendedName>
</protein>
<dbReference type="Pfam" id="PF00149">
    <property type="entry name" value="Metallophos"/>
    <property type="match status" value="1"/>
</dbReference>
<dbReference type="SUPFAM" id="SSF56300">
    <property type="entry name" value="Metallo-dependent phosphatases"/>
    <property type="match status" value="1"/>
</dbReference>
<organism evidence="2 3">
    <name type="scientific">Panicum virgatum</name>
    <name type="common">Blackwell switchgrass</name>
    <dbReference type="NCBI Taxonomy" id="38727"/>
    <lineage>
        <taxon>Eukaryota</taxon>
        <taxon>Viridiplantae</taxon>
        <taxon>Streptophyta</taxon>
        <taxon>Embryophyta</taxon>
        <taxon>Tracheophyta</taxon>
        <taxon>Spermatophyta</taxon>
        <taxon>Magnoliopsida</taxon>
        <taxon>Liliopsida</taxon>
        <taxon>Poales</taxon>
        <taxon>Poaceae</taxon>
        <taxon>PACMAD clade</taxon>
        <taxon>Panicoideae</taxon>
        <taxon>Panicodae</taxon>
        <taxon>Paniceae</taxon>
        <taxon>Panicinae</taxon>
        <taxon>Panicum</taxon>
        <taxon>Panicum sect. Hiantes</taxon>
    </lineage>
</organism>
<dbReference type="PANTHER" id="PTHR14795">
    <property type="entry name" value="HELICASE RELATED"/>
    <property type="match status" value="1"/>
</dbReference>
<evidence type="ECO:0000313" key="3">
    <source>
        <dbReference type="Proteomes" id="UP000823388"/>
    </source>
</evidence>
<evidence type="ECO:0000313" key="2">
    <source>
        <dbReference type="EMBL" id="KAG2641332.1"/>
    </source>
</evidence>
<gene>
    <name evidence="2" type="ORF">PVAP13_2KG174116</name>
</gene>
<dbReference type="Gene3D" id="3.60.21.10">
    <property type="match status" value="1"/>
</dbReference>
<dbReference type="AlphaFoldDB" id="A0A8T0VYW6"/>
<evidence type="ECO:0000259" key="1">
    <source>
        <dbReference type="Pfam" id="PF00149"/>
    </source>
</evidence>
<dbReference type="EMBL" id="CM029039">
    <property type="protein sequence ID" value="KAG2641332.1"/>
    <property type="molecule type" value="Genomic_DNA"/>
</dbReference>
<dbReference type="PANTHER" id="PTHR14795:SF5">
    <property type="entry name" value="OS07G0274100 PROTEIN"/>
    <property type="match status" value="1"/>
</dbReference>
<sequence>MFRCFPKFPIHFFSTGKQFGLVSFPAAPRAQSGIPSPLPRLRRPAAALLFALPLLLSVCARGGGDLRRVVEVPGEPGSVVWAAQLSDLHLSAFHPERAADFRRRVGDALAVVNPALVLITGDLTDAKNKDLLSSRQDESEWIEYARVIDDVVNRSGLNKEIFYDLRGNHDSYGVPEVGGMFDFYKKHSINARLGRTGAVQSITLQNGGRKHLFVGFDSAMGAGLRSPTNIFGQPTNQLLSDLDAALSQ</sequence>
<dbReference type="GO" id="GO:0016787">
    <property type="term" value="F:hydrolase activity"/>
    <property type="evidence" value="ECO:0007669"/>
    <property type="project" value="InterPro"/>
</dbReference>
<reference evidence="2 3" key="1">
    <citation type="submission" date="2020-05" db="EMBL/GenBank/DDBJ databases">
        <title>WGS assembly of Panicum virgatum.</title>
        <authorList>
            <person name="Lovell J.T."/>
            <person name="Jenkins J."/>
            <person name="Shu S."/>
            <person name="Juenger T.E."/>
            <person name="Schmutz J."/>
        </authorList>
    </citation>
    <scope>NUCLEOTIDE SEQUENCE [LARGE SCALE GENOMIC DNA]</scope>
    <source>
        <strain evidence="3">cv. AP13</strain>
    </source>
</reference>
<keyword evidence="3" id="KW-1185">Reference proteome</keyword>
<proteinExistence type="predicted"/>
<comment type="caution">
    <text evidence="2">The sequence shown here is derived from an EMBL/GenBank/DDBJ whole genome shotgun (WGS) entry which is preliminary data.</text>
</comment>
<dbReference type="InterPro" id="IPR029052">
    <property type="entry name" value="Metallo-depent_PP-like"/>
</dbReference>
<feature type="domain" description="Calcineurin-like phosphoesterase" evidence="1">
    <location>
        <begin position="83"/>
        <end position="187"/>
    </location>
</feature>
<dbReference type="InterPro" id="IPR004843">
    <property type="entry name" value="Calcineurin-like_PHP"/>
</dbReference>
<dbReference type="Proteomes" id="UP000823388">
    <property type="component" value="Chromosome 2K"/>
</dbReference>
<accession>A0A8T0VYW6</accession>
<name>A0A8T0VYW6_PANVG</name>